<keyword evidence="4 6" id="KW-1133">Transmembrane helix</keyword>
<sequence>MESVYQSLRAIRFRRGPKRMAGGIAGGIAQATGWDVTIVRIAILLSFLLPFIGVPLYLVLWLILPFHDDSIPLERIIKTARS</sequence>
<organism evidence="8 9">
    <name type="scientific">Arthrobacter rhombi</name>
    <dbReference type="NCBI Taxonomy" id="71253"/>
    <lineage>
        <taxon>Bacteria</taxon>
        <taxon>Bacillati</taxon>
        <taxon>Actinomycetota</taxon>
        <taxon>Actinomycetes</taxon>
        <taxon>Micrococcales</taxon>
        <taxon>Micrococcaceae</taxon>
        <taxon>Arthrobacter</taxon>
    </lineage>
</organism>
<evidence type="ECO:0000256" key="6">
    <source>
        <dbReference type="SAM" id="Phobius"/>
    </source>
</evidence>
<evidence type="ECO:0000313" key="9">
    <source>
        <dbReference type="Proteomes" id="UP000195913"/>
    </source>
</evidence>
<dbReference type="GO" id="GO:0005886">
    <property type="term" value="C:plasma membrane"/>
    <property type="evidence" value="ECO:0007669"/>
    <property type="project" value="UniProtKB-SubCell"/>
</dbReference>
<evidence type="ECO:0000256" key="3">
    <source>
        <dbReference type="ARBA" id="ARBA00022692"/>
    </source>
</evidence>
<protein>
    <submittedName>
        <fullName evidence="8">Phage shock protein C, PspC</fullName>
    </submittedName>
</protein>
<keyword evidence="2" id="KW-1003">Cell membrane</keyword>
<dbReference type="RefSeq" id="WP_087000249.1">
    <property type="nucleotide sequence ID" value="NZ_FUHW01000044.1"/>
</dbReference>
<dbReference type="Pfam" id="PF04024">
    <property type="entry name" value="PspC"/>
    <property type="match status" value="1"/>
</dbReference>
<dbReference type="InterPro" id="IPR007168">
    <property type="entry name" value="Phageshock_PspC_N"/>
</dbReference>
<proteinExistence type="predicted"/>
<evidence type="ECO:0000256" key="4">
    <source>
        <dbReference type="ARBA" id="ARBA00022989"/>
    </source>
</evidence>
<evidence type="ECO:0000256" key="1">
    <source>
        <dbReference type="ARBA" id="ARBA00004162"/>
    </source>
</evidence>
<feature type="transmembrane region" description="Helical" evidence="6">
    <location>
        <begin position="41"/>
        <end position="64"/>
    </location>
</feature>
<dbReference type="EMBL" id="FUHW01000044">
    <property type="protein sequence ID" value="SJM71007.1"/>
    <property type="molecule type" value="Genomic_DNA"/>
</dbReference>
<dbReference type="Proteomes" id="UP000195913">
    <property type="component" value="Unassembled WGS sequence"/>
</dbReference>
<evidence type="ECO:0000313" key="8">
    <source>
        <dbReference type="EMBL" id="SJM71007.1"/>
    </source>
</evidence>
<keyword evidence="3 6" id="KW-0812">Transmembrane</keyword>
<keyword evidence="5 6" id="KW-0472">Membrane</keyword>
<comment type="subcellular location">
    <subcellularLocation>
        <location evidence="1">Cell membrane</location>
        <topology evidence="1">Single-pass membrane protein</topology>
    </subcellularLocation>
</comment>
<reference evidence="8 9" key="1">
    <citation type="submission" date="2017-02" db="EMBL/GenBank/DDBJ databases">
        <authorList>
            <person name="Peterson S.W."/>
        </authorList>
    </citation>
    <scope>NUCLEOTIDE SEQUENCE [LARGE SCALE GENOMIC DNA]</scope>
    <source>
        <strain evidence="8 9">B Ar 00.02</strain>
    </source>
</reference>
<dbReference type="AlphaFoldDB" id="A0A1R4GS56"/>
<feature type="domain" description="Phage shock protein PspC N-terminal" evidence="7">
    <location>
        <begin position="14"/>
        <end position="65"/>
    </location>
</feature>
<keyword evidence="9" id="KW-1185">Reference proteome</keyword>
<dbReference type="PANTHER" id="PTHR33885">
    <property type="entry name" value="PHAGE SHOCK PROTEIN C"/>
    <property type="match status" value="1"/>
</dbReference>
<evidence type="ECO:0000256" key="5">
    <source>
        <dbReference type="ARBA" id="ARBA00023136"/>
    </source>
</evidence>
<gene>
    <name evidence="8" type="ORF">FM101_12885</name>
</gene>
<evidence type="ECO:0000256" key="2">
    <source>
        <dbReference type="ARBA" id="ARBA00022475"/>
    </source>
</evidence>
<dbReference type="InterPro" id="IPR052027">
    <property type="entry name" value="PspC"/>
</dbReference>
<accession>A0A1R4GS56</accession>
<name>A0A1R4GS56_9MICC</name>
<evidence type="ECO:0000259" key="7">
    <source>
        <dbReference type="Pfam" id="PF04024"/>
    </source>
</evidence>
<dbReference type="PANTHER" id="PTHR33885:SF3">
    <property type="entry name" value="PHAGE SHOCK PROTEIN C"/>
    <property type="match status" value="1"/>
</dbReference>